<evidence type="ECO:0000259" key="2">
    <source>
        <dbReference type="Pfam" id="PF13349"/>
    </source>
</evidence>
<name>A0ABQ2RD53_9GAMM</name>
<proteinExistence type="predicted"/>
<evidence type="ECO:0000256" key="1">
    <source>
        <dbReference type="SAM" id="SignalP"/>
    </source>
</evidence>
<dbReference type="EMBL" id="BMQX01000019">
    <property type="protein sequence ID" value="GGQ24876.1"/>
    <property type="molecule type" value="Genomic_DNA"/>
</dbReference>
<comment type="caution">
    <text evidence="3">The sequence shown here is derived from an EMBL/GenBank/DDBJ whole genome shotgun (WGS) entry which is preliminary data.</text>
</comment>
<organism evidence="3 4">
    <name type="scientific">Shewanella litoralis</name>
    <dbReference type="NCBI Taxonomy" id="2282700"/>
    <lineage>
        <taxon>Bacteria</taxon>
        <taxon>Pseudomonadati</taxon>
        <taxon>Pseudomonadota</taxon>
        <taxon>Gammaproteobacteria</taxon>
        <taxon>Alteromonadales</taxon>
        <taxon>Shewanellaceae</taxon>
        <taxon>Shewanella</taxon>
    </lineage>
</organism>
<protein>
    <recommendedName>
        <fullName evidence="2">DUF4097 domain-containing protein</fullName>
    </recommendedName>
</protein>
<gene>
    <name evidence="3" type="ORF">GCM10009411_26070</name>
</gene>
<feature type="domain" description="DUF4097" evidence="2">
    <location>
        <begin position="38"/>
        <end position="250"/>
    </location>
</feature>
<accession>A0ABQ2RD53</accession>
<reference evidence="4" key="1">
    <citation type="journal article" date="2019" name="Int. J. Syst. Evol. Microbiol.">
        <title>The Global Catalogue of Microorganisms (GCM) 10K type strain sequencing project: providing services to taxonomists for standard genome sequencing and annotation.</title>
        <authorList>
            <consortium name="The Broad Institute Genomics Platform"/>
            <consortium name="The Broad Institute Genome Sequencing Center for Infectious Disease"/>
            <person name="Wu L."/>
            <person name="Ma J."/>
        </authorList>
    </citation>
    <scope>NUCLEOTIDE SEQUENCE [LARGE SCALE GENOMIC DNA]</scope>
    <source>
        <strain evidence="4">JCM 32306</strain>
    </source>
</reference>
<keyword evidence="1" id="KW-0732">Signal</keyword>
<feature type="chain" id="PRO_5046769138" description="DUF4097 domain-containing protein" evidence="1">
    <location>
        <begin position="22"/>
        <end position="311"/>
    </location>
</feature>
<sequence>MSSIKYALLAPLMVISALTIAAESVDQQHDVVANPSVNIKVQRGNVEFISWDNNSIQVKGELDELSKGFIFDVKGNTVMIEDKLPRSYQGSNKQGSQLTIYLPKQLNLNAEGVSADFSVAKLSGQVAMALVSGNIQAGQLNGDTKLTTVSGNITSEQLNGKINLETVSGDIKDNRSQGQAELRLVSGKLNTDSDYTQVTIDQVSGDISATLKAISVLNMVTISGDAQLTLGAELANARLESISGDMNLRFTEQPNVSFTIDGGPGGKIDNQLTDDTPLKQKYSSSQSLQFNSLSGDGQVNINTISGRISVK</sequence>
<feature type="signal peptide" evidence="1">
    <location>
        <begin position="1"/>
        <end position="21"/>
    </location>
</feature>
<keyword evidence="4" id="KW-1185">Reference proteome</keyword>
<evidence type="ECO:0000313" key="3">
    <source>
        <dbReference type="EMBL" id="GGQ24876.1"/>
    </source>
</evidence>
<dbReference type="Proteomes" id="UP000619118">
    <property type="component" value="Unassembled WGS sequence"/>
</dbReference>
<dbReference type="RefSeq" id="WP_160053210.1">
    <property type="nucleotide sequence ID" value="NZ_BMQX01000019.1"/>
</dbReference>
<dbReference type="Pfam" id="PF13349">
    <property type="entry name" value="DUF4097"/>
    <property type="match status" value="1"/>
</dbReference>
<dbReference type="InterPro" id="IPR025164">
    <property type="entry name" value="Toastrack_DUF4097"/>
</dbReference>
<evidence type="ECO:0000313" key="4">
    <source>
        <dbReference type="Proteomes" id="UP000619118"/>
    </source>
</evidence>